<proteinExistence type="predicted"/>
<dbReference type="AlphaFoldDB" id="A0AAV8Y115"/>
<protein>
    <recommendedName>
        <fullName evidence="1">DDE-1 domain-containing protein</fullName>
    </recommendedName>
</protein>
<organism evidence="2 3">
    <name type="scientific">Aromia moschata</name>
    <dbReference type="NCBI Taxonomy" id="1265417"/>
    <lineage>
        <taxon>Eukaryota</taxon>
        <taxon>Metazoa</taxon>
        <taxon>Ecdysozoa</taxon>
        <taxon>Arthropoda</taxon>
        <taxon>Hexapoda</taxon>
        <taxon>Insecta</taxon>
        <taxon>Pterygota</taxon>
        <taxon>Neoptera</taxon>
        <taxon>Endopterygota</taxon>
        <taxon>Coleoptera</taxon>
        <taxon>Polyphaga</taxon>
        <taxon>Cucujiformia</taxon>
        <taxon>Chrysomeloidea</taxon>
        <taxon>Cerambycidae</taxon>
        <taxon>Cerambycinae</taxon>
        <taxon>Callichromatini</taxon>
        <taxon>Aromia</taxon>
    </lineage>
</organism>
<keyword evidence="3" id="KW-1185">Reference proteome</keyword>
<dbReference type="Proteomes" id="UP001162162">
    <property type="component" value="Unassembled WGS sequence"/>
</dbReference>
<evidence type="ECO:0000259" key="1">
    <source>
        <dbReference type="Pfam" id="PF03184"/>
    </source>
</evidence>
<evidence type="ECO:0000313" key="2">
    <source>
        <dbReference type="EMBL" id="KAJ8944182.1"/>
    </source>
</evidence>
<dbReference type="GO" id="GO:0003676">
    <property type="term" value="F:nucleic acid binding"/>
    <property type="evidence" value="ECO:0007669"/>
    <property type="project" value="InterPro"/>
</dbReference>
<sequence>MDETGIQLINKPGKVVAIKGSKCVHSVTSKEKGEIISLITCNNAEGVFLPPVLIMKGVRSFDSRLNDLPPGTSILGLEQKSRIPTVFQAVAYRYPVFQVAVARPAGREPGRLRCETGSVFIYPSPYVYMNKKSSYINFDLFLKWMKEVFLPRKPEGKVLLILDDHSSHASYDDIQLANENDAIISRDSVGIFIGNAWKSKTRLHPKTEFLAS</sequence>
<comment type="caution">
    <text evidence="2">The sequence shown here is derived from an EMBL/GenBank/DDBJ whole genome shotgun (WGS) entry which is preliminary data.</text>
</comment>
<gene>
    <name evidence="2" type="ORF">NQ318_016162</name>
</gene>
<evidence type="ECO:0000313" key="3">
    <source>
        <dbReference type="Proteomes" id="UP001162162"/>
    </source>
</evidence>
<dbReference type="InterPro" id="IPR004875">
    <property type="entry name" value="DDE_SF_endonuclease_dom"/>
</dbReference>
<accession>A0AAV8Y115</accession>
<name>A0AAV8Y115_9CUCU</name>
<reference evidence="2" key="1">
    <citation type="journal article" date="2023" name="Insect Mol. Biol.">
        <title>Genome sequencing provides insights into the evolution of gene families encoding plant cell wall-degrading enzymes in longhorned beetles.</title>
        <authorList>
            <person name="Shin N.R."/>
            <person name="Okamura Y."/>
            <person name="Kirsch R."/>
            <person name="Pauchet Y."/>
        </authorList>
    </citation>
    <scope>NUCLEOTIDE SEQUENCE</scope>
    <source>
        <strain evidence="2">AMC_N1</strain>
    </source>
</reference>
<dbReference type="Pfam" id="PF03184">
    <property type="entry name" value="DDE_1"/>
    <property type="match status" value="1"/>
</dbReference>
<feature type="domain" description="DDE-1" evidence="1">
    <location>
        <begin position="123"/>
        <end position="175"/>
    </location>
</feature>
<dbReference type="EMBL" id="JAPWTK010000264">
    <property type="protein sequence ID" value="KAJ8944182.1"/>
    <property type="molecule type" value="Genomic_DNA"/>
</dbReference>